<proteinExistence type="predicted"/>
<accession>A0AAV4LPL4</accession>
<organism evidence="3 4">
    <name type="scientific">Babesia caballi</name>
    <dbReference type="NCBI Taxonomy" id="5871"/>
    <lineage>
        <taxon>Eukaryota</taxon>
        <taxon>Sar</taxon>
        <taxon>Alveolata</taxon>
        <taxon>Apicomplexa</taxon>
        <taxon>Aconoidasida</taxon>
        <taxon>Piroplasmida</taxon>
        <taxon>Babesiidae</taxon>
        <taxon>Babesia</taxon>
    </lineage>
</organism>
<dbReference type="AlphaFoldDB" id="A0AAV4LPL4"/>
<evidence type="ECO:0000313" key="3">
    <source>
        <dbReference type="EMBL" id="GIX61712.1"/>
    </source>
</evidence>
<feature type="transmembrane region" description="Helical" evidence="2">
    <location>
        <begin position="254"/>
        <end position="276"/>
    </location>
</feature>
<sequence length="374" mass="41207">MPRLPPGICHREIYSDLLAKAGLLFDRRYKAHQLTDLSQLQRQAQSYLEKSLSTGLPHQGDRLHLDSDETKSHQSISGVSVRNELSDDSTTESVTHSPPGIFSRETLQQRDVDSNGFQHVGTSVILTRDDPDDSGLPEKELDTNTDTPSATVARATTRIGSTPDAPVVRRSTSVSDATTEDVRIQIDDSLVNQAGVPNIPHAEDEALRSLDYKRVSRSGIWCLVVQIFVSAALVVPLYFFVLLNWHEKFRSFHIVYPFVVHFCVRVIVMGSFTLLLKRYIRSCASPPSAAPPTATGIDGFHWTSSLVNFICIFLAVVAAALPYGATDAIAPQWVVTNVYLGIIAAILAINILATLLYFRAIGRLVYSSNIGLYV</sequence>
<dbReference type="EMBL" id="BPLF01000001">
    <property type="protein sequence ID" value="GIX61712.1"/>
    <property type="molecule type" value="Genomic_DNA"/>
</dbReference>
<feature type="transmembrane region" description="Helical" evidence="2">
    <location>
        <begin position="220"/>
        <end position="242"/>
    </location>
</feature>
<dbReference type="Proteomes" id="UP001497744">
    <property type="component" value="Unassembled WGS sequence"/>
</dbReference>
<evidence type="ECO:0000313" key="4">
    <source>
        <dbReference type="Proteomes" id="UP001497744"/>
    </source>
</evidence>
<dbReference type="GeneID" id="94193195"/>
<gene>
    <name evidence="3" type="ORF">BcabD6B2_11470</name>
</gene>
<evidence type="ECO:0000256" key="1">
    <source>
        <dbReference type="SAM" id="MobiDB-lite"/>
    </source>
</evidence>
<feature type="transmembrane region" description="Helical" evidence="2">
    <location>
        <begin position="338"/>
        <end position="358"/>
    </location>
</feature>
<keyword evidence="2" id="KW-1133">Transmembrane helix</keyword>
<feature type="region of interest" description="Disordered" evidence="1">
    <location>
        <begin position="54"/>
        <end position="176"/>
    </location>
</feature>
<feature type="compositionally biased region" description="Polar residues" evidence="1">
    <location>
        <begin position="115"/>
        <end position="125"/>
    </location>
</feature>
<feature type="transmembrane region" description="Helical" evidence="2">
    <location>
        <begin position="306"/>
        <end position="326"/>
    </location>
</feature>
<protein>
    <submittedName>
        <fullName evidence="3">Thiamine pathway transporter THI73-like protein</fullName>
    </submittedName>
</protein>
<keyword evidence="4" id="KW-1185">Reference proteome</keyword>
<name>A0AAV4LPL4_BABCB</name>
<evidence type="ECO:0000256" key="2">
    <source>
        <dbReference type="SAM" id="Phobius"/>
    </source>
</evidence>
<keyword evidence="2" id="KW-0812">Transmembrane</keyword>
<keyword evidence="2" id="KW-0472">Membrane</keyword>
<reference evidence="3 4" key="1">
    <citation type="submission" date="2021-06" db="EMBL/GenBank/DDBJ databases">
        <title>Genome sequence of Babesia caballi.</title>
        <authorList>
            <person name="Yamagishi J."/>
            <person name="Kidaka T."/>
            <person name="Ochi A."/>
        </authorList>
    </citation>
    <scope>NUCLEOTIDE SEQUENCE [LARGE SCALE GENOMIC DNA]</scope>
    <source>
        <strain evidence="3">USDA-D6B2</strain>
    </source>
</reference>
<comment type="caution">
    <text evidence="3">The sequence shown here is derived from an EMBL/GenBank/DDBJ whole genome shotgun (WGS) entry which is preliminary data.</text>
</comment>
<dbReference type="RefSeq" id="XP_067713783.1">
    <property type="nucleotide sequence ID" value="XM_067857682.1"/>
</dbReference>
<feature type="compositionally biased region" description="Basic and acidic residues" evidence="1">
    <location>
        <begin position="59"/>
        <end position="72"/>
    </location>
</feature>